<evidence type="ECO:0000313" key="2">
    <source>
        <dbReference type="Proteomes" id="UP000324255"/>
    </source>
</evidence>
<reference evidence="1 2" key="1">
    <citation type="submission" date="2019-09" db="EMBL/GenBank/DDBJ databases">
        <title>Genomic diversity of phyloplane-associated Pantoea species in Pakistan cotton crop.</title>
        <authorList>
            <person name="Tufail M.R."/>
            <person name="Cook D.R."/>
        </authorList>
    </citation>
    <scope>NUCLEOTIDE SEQUENCE [LARGE SCALE GENOMIC DNA]</scope>
    <source>
        <strain evidence="1 2">B_8</strain>
    </source>
</reference>
<accession>A0AB34CDU0</accession>
<keyword evidence="2" id="KW-1185">Reference proteome</keyword>
<dbReference type="AlphaFoldDB" id="A0AB34CDU0"/>
<organism evidence="1 2">
    <name type="scientific">Candidatus Pantoea gossypiicola</name>
    <dbReference type="NCBI Taxonomy" id="2608008"/>
    <lineage>
        <taxon>Bacteria</taxon>
        <taxon>Pseudomonadati</taxon>
        <taxon>Pseudomonadota</taxon>
        <taxon>Gammaproteobacteria</taxon>
        <taxon>Enterobacterales</taxon>
        <taxon>Erwiniaceae</taxon>
        <taxon>Pantoea</taxon>
    </lineage>
</organism>
<comment type="caution">
    <text evidence="1">The sequence shown here is derived from an EMBL/GenBank/DDBJ whole genome shotgun (WGS) entry which is preliminary data.</text>
</comment>
<evidence type="ECO:0000313" key="1">
    <source>
        <dbReference type="EMBL" id="KAA6118053.1"/>
    </source>
</evidence>
<sequence>MATINEELRDELIAHRVHLTRYEAGVVSRLVASLSTDDAELAARLLVALEDIPTGAVSVKRLTQVLAPVRDINRRAVTRFFGELGHVLKAFTEYEAGFGFDLMKSLLPEVVSQRGLLKKVDAGQAYVRAVTEPFHGYTLREWTGKLEADRFARIVNTVRTGLGSGISPDEIVKSVRGTKARNWQDGALNKSRANASAIGYSTLAHAAQVVREQTAAANDHLIKAKQWLSTLDNKTSPPCRIRDALQYTPDNQPIKHGIPWGDGPGRLHFHCRSTYTLIFRSWQDMGLLPHDLTSAEKERMNGEVPAASTYPEWISRQRASRQDDILGPVRGKLLRSGGLKLTSFYTEDGRWLTLDELRQRDAAAFKRAGLN</sequence>
<gene>
    <name evidence="1" type="ORF">F3I20_23350</name>
</gene>
<protein>
    <recommendedName>
        <fullName evidence="3">Phage Mu protein F like protein</fullName>
    </recommendedName>
</protein>
<dbReference type="InterPro" id="IPR017029">
    <property type="entry name" value="Phage_head_put"/>
</dbReference>
<proteinExistence type="predicted"/>
<evidence type="ECO:0008006" key="3">
    <source>
        <dbReference type="Google" id="ProtNLM"/>
    </source>
</evidence>
<dbReference type="EMBL" id="VWVM01000037">
    <property type="protein sequence ID" value="KAA6118053.1"/>
    <property type="molecule type" value="Genomic_DNA"/>
</dbReference>
<dbReference type="Proteomes" id="UP000324255">
    <property type="component" value="Unassembled WGS sequence"/>
</dbReference>
<name>A0AB34CDU0_9GAMM</name>
<dbReference type="RefSeq" id="WP_150015965.1">
    <property type="nucleotide sequence ID" value="NZ_VWVM01000037.1"/>
</dbReference>
<dbReference type="PIRSF" id="PIRSF034565">
    <property type="entry name" value="UCP034565"/>
    <property type="match status" value="1"/>
</dbReference>